<organism evidence="2 3">
    <name type="scientific">Pedobacter suwonensis</name>
    <dbReference type="NCBI Taxonomy" id="332999"/>
    <lineage>
        <taxon>Bacteria</taxon>
        <taxon>Pseudomonadati</taxon>
        <taxon>Bacteroidota</taxon>
        <taxon>Sphingobacteriia</taxon>
        <taxon>Sphingobacteriales</taxon>
        <taxon>Sphingobacteriaceae</taxon>
        <taxon>Pedobacter</taxon>
    </lineage>
</organism>
<sequence>MENNDNKNSDSNEDINRNDDQIDWDNGEATYGHKRADFKRKDEPEASRLAAAENDNSQNINENLNNANLSQGEDIGSRNKNDDKGLRGEDL</sequence>
<dbReference type="RefSeq" id="WP_090984063.1">
    <property type="nucleotide sequence ID" value="NZ_FOJM01000009.1"/>
</dbReference>
<evidence type="ECO:0000313" key="3">
    <source>
        <dbReference type="Proteomes" id="UP000198836"/>
    </source>
</evidence>
<protein>
    <submittedName>
        <fullName evidence="2">Uncharacterized protein</fullName>
    </submittedName>
</protein>
<dbReference type="OrthoDB" id="770601at2"/>
<proteinExistence type="predicted"/>
<dbReference type="Proteomes" id="UP000198836">
    <property type="component" value="Unassembled WGS sequence"/>
</dbReference>
<name>A0A1I0TFW0_9SPHI</name>
<gene>
    <name evidence="2" type="ORF">SAMN04488511_109147</name>
</gene>
<accession>A0A1I0TFW0</accession>
<dbReference type="STRING" id="332999.SAMN04488511_109147"/>
<dbReference type="AlphaFoldDB" id="A0A1I0TFW0"/>
<evidence type="ECO:0000313" key="2">
    <source>
        <dbReference type="EMBL" id="SFA50671.1"/>
    </source>
</evidence>
<dbReference type="EMBL" id="FOJM01000009">
    <property type="protein sequence ID" value="SFA50671.1"/>
    <property type="molecule type" value="Genomic_DNA"/>
</dbReference>
<feature type="region of interest" description="Disordered" evidence="1">
    <location>
        <begin position="1"/>
        <end position="91"/>
    </location>
</feature>
<feature type="compositionally biased region" description="Basic and acidic residues" evidence="1">
    <location>
        <begin position="1"/>
        <end position="20"/>
    </location>
</feature>
<feature type="compositionally biased region" description="Low complexity" evidence="1">
    <location>
        <begin position="52"/>
        <end position="71"/>
    </location>
</feature>
<evidence type="ECO:0000256" key="1">
    <source>
        <dbReference type="SAM" id="MobiDB-lite"/>
    </source>
</evidence>
<feature type="compositionally biased region" description="Basic and acidic residues" evidence="1">
    <location>
        <begin position="75"/>
        <end position="91"/>
    </location>
</feature>
<keyword evidence="3" id="KW-1185">Reference proteome</keyword>
<reference evidence="3" key="1">
    <citation type="submission" date="2016-10" db="EMBL/GenBank/DDBJ databases">
        <authorList>
            <person name="Varghese N."/>
            <person name="Submissions S."/>
        </authorList>
    </citation>
    <scope>NUCLEOTIDE SEQUENCE [LARGE SCALE GENOMIC DNA]</scope>
    <source>
        <strain evidence="3">DSM 18130</strain>
    </source>
</reference>